<reference evidence="2 3" key="1">
    <citation type="submission" date="2019-02" db="EMBL/GenBank/DDBJ databases">
        <title>Polymorphobacter sp. isolated from the lake at the Tibet of China.</title>
        <authorList>
            <person name="Li A."/>
        </authorList>
    </citation>
    <scope>NUCLEOTIDE SEQUENCE [LARGE SCALE GENOMIC DNA]</scope>
    <source>
        <strain evidence="2 3">DJ1R-1</strain>
    </source>
</reference>
<accession>A0A4Y9EKU9</accession>
<evidence type="ECO:0000256" key="1">
    <source>
        <dbReference type="ARBA" id="ARBA00022729"/>
    </source>
</evidence>
<organism evidence="2 3">
    <name type="scientific">Glacieibacterium arshaanense</name>
    <dbReference type="NCBI Taxonomy" id="2511025"/>
    <lineage>
        <taxon>Bacteria</taxon>
        <taxon>Pseudomonadati</taxon>
        <taxon>Pseudomonadota</taxon>
        <taxon>Alphaproteobacteria</taxon>
        <taxon>Sphingomonadales</taxon>
        <taxon>Sphingosinicellaceae</taxon>
        <taxon>Glacieibacterium</taxon>
    </lineage>
</organism>
<dbReference type="Proteomes" id="UP000297737">
    <property type="component" value="Unassembled WGS sequence"/>
</dbReference>
<dbReference type="NCBIfam" id="TIGR02601">
    <property type="entry name" value="autotrns_rpt"/>
    <property type="match status" value="14"/>
</dbReference>
<dbReference type="InterPro" id="IPR011050">
    <property type="entry name" value="Pectin_lyase_fold/virulence"/>
</dbReference>
<keyword evidence="3" id="KW-1185">Reference proteome</keyword>
<proteinExistence type="predicted"/>
<dbReference type="InterPro" id="IPR013425">
    <property type="entry name" value="Autotrns_rpt"/>
</dbReference>
<dbReference type="Pfam" id="PF12951">
    <property type="entry name" value="PATR"/>
    <property type="match status" value="24"/>
</dbReference>
<dbReference type="PANTHER" id="PTHR35037:SF3">
    <property type="entry name" value="C-TERMINAL REGION OF AIDA-LIKE PROTEIN"/>
    <property type="match status" value="1"/>
</dbReference>
<dbReference type="InterPro" id="IPR051551">
    <property type="entry name" value="Autotransporter_adhesion"/>
</dbReference>
<feature type="non-terminal residue" evidence="2">
    <location>
        <position position="3624"/>
    </location>
</feature>
<evidence type="ECO:0000313" key="3">
    <source>
        <dbReference type="Proteomes" id="UP000297737"/>
    </source>
</evidence>
<protein>
    <recommendedName>
        <fullName evidence="4">Autotransporter domain-containing protein</fullName>
    </recommendedName>
</protein>
<dbReference type="EMBL" id="SIHO01000004">
    <property type="protein sequence ID" value="TFU00434.1"/>
    <property type="molecule type" value="Genomic_DNA"/>
</dbReference>
<gene>
    <name evidence="2" type="ORF">EUV02_15435</name>
</gene>
<evidence type="ECO:0000313" key="2">
    <source>
        <dbReference type="EMBL" id="TFU00434.1"/>
    </source>
</evidence>
<dbReference type="SUPFAM" id="SSF51126">
    <property type="entry name" value="Pectin lyase-like"/>
    <property type="match status" value="7"/>
</dbReference>
<keyword evidence="1" id="KW-0732">Signal</keyword>
<comment type="caution">
    <text evidence="2">The sequence shown here is derived from an EMBL/GenBank/DDBJ whole genome shotgun (WGS) entry which is preliminary data.</text>
</comment>
<sequence>MGYTCLRGFKMIASRSNVAPVVLANRRENNGFRRHGGSLTAMLLGSAVLLSPMAAHAQALNLGGSNQTVSSRTGAGNVTNTGGGSPATLTFDVTSGGPFTMTGGILETDIANQISVIKNGADRQNLNGASTYTGGTIVNDGILGFGTNTSFGTGTITLNGGQIAATGITLTLANNINVIADSRILSNNTILSGTISGSARILKFTSSIMNITGVNTGFTGGFLVGSGSGGGTINVGEATLGAGAIDTLGGSLATFETTSAARISLFTGTHSAVLSNNFVLGGGTFSVQPLGANDIITLNGTISGSQSLWLNASLGELVLNGNNSGFTGATISDGGTLTAGNNNAFGTGATAIVRINHDTTLKAGAANLVIANRFNVGATGNDILTVDTNGNDMTLSGPINNGSAANKGSLVKVGAGKLTLTSTTSTYSIGTSINGGTLSVSSSPNLGITAPLDFDGGTLQITGTSFTSTSRPITLNAGGGGFDIDSAANTLNLSNVIVGTGGLTKLGAGTLTLNAANTFTGNSAVNAGTLNLANSQGFGTGGTVTLAGGELKAGNPGLDLTRDVILSGGGIDTNGEDFTLSGMVSGASNLTMHGFGTLILTNSGNTYSGDTVVNDGAVQANASDVFGTGAILLSDGTKLIAGATLSFNNDVSIAPTSIIDTGTNDLTLNGAVHDNGLVAGAINKDGSGTLILTQASDFTGGTNINAGAINIDDNDALGTGAVVMAGGTHLGGVNGLTIYTLPNDITINGLSTIGDNVFVFEVAGNIDGPGKLVKGNGQILTLFGNNSYTGGTEVGTGELYVGQNNSLGGVAGGDLTLGDGTALHGYNPGVVLPNAIFISGTSADALTDNLTLAGNITGGILNVINAGGYLQLTGTNTHASTSIGAGALLIAGADANLGVGALEFAGPGATLQFANATTFTRDMTMTANGNIDTNGFSGGISGAITGAGLVNKVGTGTLTLSNVSNSFLALAISGGEVDVTSEAATGGGTIIMHSGTLGLQGVSSLSNDIQVSGFGPTNTIDGGGAASVALNGVISDIAPATFPRNLVLTNATEFDIAGANTYTGTLTISGTELVVGDANSIGANSATLVLDGGTLSSSASVTLAQNIGIVPATYNYVGGANDIVLNGDIDDPVGNAALEVYGSGIVTLASTSGFSRVGTLFVSGTANLTGDLTTIDTVVLGGGTIAGTGTITNILGSNDVLNGGIINPGDATVANSIGTLTVGNLNLSSGALLNWDFAAPGTNDQVAINGTLILDGTLNINNLSGFGLGTYTLFTYTPGLGNLTDNGLIVTPIGSLPGVFFGVDVSVAGIVKLQVTGNITQYWDGPHLDSTSVEGGSGTWNAVLTNWTDASGTTNGVWNGIDAVFTAAQGTVTVSGTQNFTSLYFKLTDGYILTGGTLNGAASSLIKADSGITTTIDSVISGIGTALDIDYAGSTLNLGGNNSFTGDVHLNGGTLGIGNDNALGVGGALTMATGTTLVANAAGLTISNDIDLGGAATIDAGGYSTSYTGVISGSGPLTLDDTGGSGDITLAVGNTYTGGTALQNGVTVIIGGNTALGAAAGALAIDSSTLQTTATFTSGRAITLTSFANFAPDVSTTLTLTGLIGGTGNLNQTGAGTLVLGNAGNSFTGDVHISGGGVLSIASDANLGNAANKVYVTSGTLAYSGSTSSARDVDLGAGSTIDTAGNTISLTGLITGGGLTKAGSGRLTLNGDMSGYVGTTTINDGTLAIGAGNGATIGDALVFAGAGNGTLDLTAAGFSLSSAPITMTAAGQIVIGAQHIGLIGDITGTGKLTYDGTNPTSGVPGSGGRLELNGDNSGFSGGIVIKHGELYLGNSNASGTGSIETQGSIITYANGITVISPLVVNSATTQLNVAGTDLATQSGNISELGGSRPLDKIGTGQLDLTGSSTLSGIFSVRAGTIGVGNDAAFGDASGTNFLDIKNGAAIVAINGPRAIGQTIRVSSNATIDAGGQQFTLNGTIGDNPGPNAQPLKLTDSGVGGRLILASGSSYTGGTKITNAIVQIGADSALGAFSAVAMDNSTLETSGTISTLRQFTLTNANIFDTMGNNLFLAGAVDGTGSLRKEGAGLLALSATNSYAGGTFIGDGSVRVGADANLGASGTSVTFDNTGNGQLITTAGFVTTRNIILTANGAIDNTGTLQLDGVVSGSGDLSKNGTGELYLNNINTNSGAVHIIQGAVRLGTNAAFGDAGATNIVTMENNTTLIAGAAPVVGGFPRLVGNDMVLNGAVTVDLLGTSLSMNPILSTFSSNGAALGLFGDISGTGSLTNVNSGALILLGNNSYSGGTTFSNGILGAGTSSAFGTGTVSLGFNSWLIGQPGAPLTLANDIDLTSTLISIGGGTLGVGPDLTLSGAISGANGFDKVGTEVLTLTGTNTYSGTTNVGAGTLLVNGANNGAGAVTVANGATLGGSGSITGAVSIANGGTLAPGNSPGTLTVGSLSLLGSSVLNWELGDPNISGGANNDLVIVTNNLTLDGLLTVTDPGTGAGFGLGVYQLMTYGGVLTNNGLTVAALPPTFNGFVQTSISGQVNLVITAPGVMVQDWQGADLVGNGTNDGGTGTWNAANTNWSASPWGLNTNWQSGVAVFGGATGTVTVVGTQNFQGLQFGTAGYTLTGGTLNNTVSGGFISDNVAGTQIDSDITGAALAKQGTSVTGLGGNNSFASLDIQAGGVLISTNTALGAGTVTMATGTSIEAASGVTAANNIVLNGSTVFDDHSNTLTLNGVISGAGSTDLNKNGTGTLVLNGANTYAGVTNLNAGTLNVGSATALSSGALNMATGTTLQAGGTLTIANAVDLTGSTTVDTNGNDLTLSGIIGGASATDLNKIGVGILTLTGANTFAGVTNLNVGTINVGNAAALSGGALNMATGTTLQAGGTFTVANAVDLTGSTTIDTNGNDLTLSGALGGTGGFDKAGAGTLTLTGTNSYAGATNVTTGTLLVNGTNNGTGLTSVTTGAALGGSGTLVGAVDVGAGATLFAGQLTGATVGVLTVGDLTLNATSNLNFEFGAPNVSGLPDNDLIIVNGNITLDGLLNVTDPGTGPGFGLGVYQLFTYTGGITDNGLTVSSLPGGFTGVVQATLIPGQVNLLVANPGTMIQHWQGTDTVGNGTDDGGNGTWNAGNSNWSSSPYGLNTNWQSGIAVFAGATGTVTVSGTQNFQGLEFTTNNYVLNSGTLNATTAGFIAVGVTDATINSDITGAALAKQLTGNLNLGGNNSFASLDIQDGMVTAFTNTALGAGPVTMASGTTLRAGATVALANDVAFNGASTVDTQTFGLTLNGVLTGSGAVTKNGSGTLFLTNNSNSYSGGTTVTGGTVNVTVNNALGTGNVALNAGTTLQAGATVVLANDVALVGNSTLDTQANNMTLNGIVSGGGQMTKIGSGMLTLNNANTYSGGTLLNVGTINVGNDSALGTASLTMAGATTLQAGTTVALANNVILNGSSTIDTQAFGMTLGGVVSGTGPMNKIGTGTLTLNNSNTYTGPTNLNFGTINVGTNTALGTGQLNMAGGTILQAGVSGLVMTNTIATLAGGRIDQGSGTFQLNGVISGVGSISTIGTGNLILGGNNTFSGGLGINVSGSTVTLLTNTAAGAAGIALNDGATLAAGVSGLVVA</sequence>
<name>A0A4Y9EKU9_9SPHN</name>
<dbReference type="OrthoDB" id="7195851at2"/>
<evidence type="ECO:0008006" key="4">
    <source>
        <dbReference type="Google" id="ProtNLM"/>
    </source>
</evidence>
<dbReference type="PANTHER" id="PTHR35037">
    <property type="entry name" value="C-TERMINAL REGION OF AIDA-LIKE PROTEIN"/>
    <property type="match status" value="1"/>
</dbReference>